<dbReference type="Proteomes" id="UP000299102">
    <property type="component" value="Unassembled WGS sequence"/>
</dbReference>
<organism evidence="4 5">
    <name type="scientific">Eumeta variegata</name>
    <name type="common">Bagworm moth</name>
    <name type="synonym">Eumeta japonica</name>
    <dbReference type="NCBI Taxonomy" id="151549"/>
    <lineage>
        <taxon>Eukaryota</taxon>
        <taxon>Metazoa</taxon>
        <taxon>Ecdysozoa</taxon>
        <taxon>Arthropoda</taxon>
        <taxon>Hexapoda</taxon>
        <taxon>Insecta</taxon>
        <taxon>Pterygota</taxon>
        <taxon>Neoptera</taxon>
        <taxon>Endopterygota</taxon>
        <taxon>Lepidoptera</taxon>
        <taxon>Glossata</taxon>
        <taxon>Ditrysia</taxon>
        <taxon>Tineoidea</taxon>
        <taxon>Psychidae</taxon>
        <taxon>Oiketicinae</taxon>
        <taxon>Eumeta</taxon>
    </lineage>
</organism>
<comment type="caution">
    <text evidence="4">The sequence shown here is derived from an EMBL/GenBank/DDBJ whole genome shotgun (WGS) entry which is preliminary data.</text>
</comment>
<proteinExistence type="predicted"/>
<protein>
    <recommendedName>
        <fullName evidence="1">oleoyl-[acyl-carrier-protein] hydrolase</fullName>
        <ecNumber evidence="1">3.1.2.14</ecNumber>
    </recommendedName>
</protein>
<gene>
    <name evidence="4" type="primary">FASN</name>
    <name evidence="4" type="ORF">EVAR_96869_1</name>
</gene>
<name>A0A4C1WKM3_EUMVA</name>
<dbReference type="OrthoDB" id="329835at2759"/>
<dbReference type="SUPFAM" id="SSF53474">
    <property type="entry name" value="alpha/beta-Hydrolases"/>
    <property type="match status" value="1"/>
</dbReference>
<keyword evidence="2" id="KW-1133">Transmembrane helix</keyword>
<dbReference type="EMBL" id="BGZK01000589">
    <property type="protein sequence ID" value="GBP51801.1"/>
    <property type="molecule type" value="Genomic_DNA"/>
</dbReference>
<keyword evidence="5" id="KW-1185">Reference proteome</keyword>
<evidence type="ECO:0000313" key="5">
    <source>
        <dbReference type="Proteomes" id="UP000299102"/>
    </source>
</evidence>
<dbReference type="EC" id="3.1.2.14" evidence="1"/>
<dbReference type="Gene3D" id="3.40.50.1820">
    <property type="entry name" value="alpha/beta hydrolase"/>
    <property type="match status" value="1"/>
</dbReference>
<evidence type="ECO:0000256" key="1">
    <source>
        <dbReference type="ARBA" id="ARBA00012480"/>
    </source>
</evidence>
<keyword evidence="2" id="KW-0812">Transmembrane</keyword>
<keyword evidence="2" id="KW-0472">Membrane</keyword>
<evidence type="ECO:0000256" key="2">
    <source>
        <dbReference type="SAM" id="Phobius"/>
    </source>
</evidence>
<dbReference type="GO" id="GO:0016297">
    <property type="term" value="F:fatty acyl-[ACP] hydrolase activity"/>
    <property type="evidence" value="ECO:0007669"/>
    <property type="project" value="UniProtKB-EC"/>
</dbReference>
<sequence length="479" mass="55672">MHIKKKTFNTCILSCITYGCKSWALTDKLRKKLASTQREMEKCMLGFKLNGINIKELPDTTTLKSLNLDFEKTEEIVRVLERRYKYSFNRRNLLDITVGRLKEAEIELDVSTIKTKTKLEVYFRNVDPDELTSSAELLVMQTLVYEPQIRSDEFEANETYLILIPGMEGHHGVFNKLCERLKIFALCMQPGLDHPRETPRETAQRLVKKLLQMVKFERYFYLLGYSYGVLIAMEMAVLLEQRGLQGILYCVDSAPDVFPVQLKAVLGDVSGNELQNAVIDHMYTVMAGQSSDELREQLVNVSLWKEKVDLAWRHLRGLIHYSSQYAIRYGRIVEAAKYIPEHLQIRSKIVLIRSKHQPDGVAAYPRDFDLSKYTIQTVDVHDLEVEHADALQDLRCTAIVHKHLEPRLLKEYLEKNLCETYLPNGMKFLDIECKVNKFYHLEHHSITKARSRSHVLDSDLGPGFGFDFGIDLRKFRFYY</sequence>
<reference evidence="4 5" key="1">
    <citation type="journal article" date="2019" name="Commun. Biol.">
        <title>The bagworm genome reveals a unique fibroin gene that provides high tensile strength.</title>
        <authorList>
            <person name="Kono N."/>
            <person name="Nakamura H."/>
            <person name="Ohtoshi R."/>
            <person name="Tomita M."/>
            <person name="Numata K."/>
            <person name="Arakawa K."/>
        </authorList>
    </citation>
    <scope>NUCLEOTIDE SEQUENCE [LARGE SCALE GENOMIC DNA]</scope>
</reference>
<dbReference type="AlphaFoldDB" id="A0A4C1WKM3"/>
<dbReference type="STRING" id="151549.A0A4C1WKM3"/>
<dbReference type="PROSITE" id="PS51257">
    <property type="entry name" value="PROKAR_LIPOPROTEIN"/>
    <property type="match status" value="1"/>
</dbReference>
<dbReference type="InterPro" id="IPR001031">
    <property type="entry name" value="Thioesterase"/>
</dbReference>
<feature type="transmembrane region" description="Helical" evidence="2">
    <location>
        <begin position="219"/>
        <end position="239"/>
    </location>
</feature>
<feature type="domain" description="Thioesterase" evidence="3">
    <location>
        <begin position="161"/>
        <end position="253"/>
    </location>
</feature>
<accession>A0A4C1WKM3</accession>
<evidence type="ECO:0000313" key="4">
    <source>
        <dbReference type="EMBL" id="GBP51801.1"/>
    </source>
</evidence>
<dbReference type="Pfam" id="PF00975">
    <property type="entry name" value="Thioesterase"/>
    <property type="match status" value="1"/>
</dbReference>
<dbReference type="InterPro" id="IPR029058">
    <property type="entry name" value="AB_hydrolase_fold"/>
</dbReference>
<evidence type="ECO:0000259" key="3">
    <source>
        <dbReference type="Pfam" id="PF00975"/>
    </source>
</evidence>